<keyword evidence="1" id="KW-0479">Metal-binding</keyword>
<dbReference type="CDD" id="cd00067">
    <property type="entry name" value="GAL4"/>
    <property type="match status" value="1"/>
</dbReference>
<evidence type="ECO:0000259" key="7">
    <source>
        <dbReference type="PROSITE" id="PS50048"/>
    </source>
</evidence>
<dbReference type="PANTHER" id="PTHR47424:SF5">
    <property type="entry name" value="ZN(II)2CYS6 TRANSCRIPTION FACTOR (EUROFUNG)"/>
    <property type="match status" value="1"/>
</dbReference>
<dbReference type="InterPro" id="IPR007219">
    <property type="entry name" value="XnlR_reg_dom"/>
</dbReference>
<dbReference type="OrthoDB" id="3971593at2759"/>
<dbReference type="Gene3D" id="4.10.240.10">
    <property type="entry name" value="Zn(2)-C6 fungal-type DNA-binding domain"/>
    <property type="match status" value="1"/>
</dbReference>
<dbReference type="PROSITE" id="PS50048">
    <property type="entry name" value="ZN2_CY6_FUNGAL_2"/>
    <property type="match status" value="1"/>
</dbReference>
<keyword evidence="2" id="KW-0805">Transcription regulation</keyword>
<evidence type="ECO:0000256" key="4">
    <source>
        <dbReference type="ARBA" id="ARBA00023163"/>
    </source>
</evidence>
<dbReference type="GO" id="GO:0000981">
    <property type="term" value="F:DNA-binding transcription factor activity, RNA polymerase II-specific"/>
    <property type="evidence" value="ECO:0007669"/>
    <property type="project" value="InterPro"/>
</dbReference>
<keyword evidence="5" id="KW-0539">Nucleus</keyword>
<reference evidence="8 9" key="1">
    <citation type="submission" date="2014-06" db="EMBL/GenBank/DDBJ databases">
        <title>The Genome of the Aflatoxigenic Filamentous Fungus Aspergillus nomius.</title>
        <authorList>
            <person name="Moore M.G."/>
            <person name="Shannon B.M."/>
            <person name="Brian M.M."/>
        </authorList>
    </citation>
    <scope>NUCLEOTIDE SEQUENCE [LARGE SCALE GENOMIC DNA]</scope>
    <source>
        <strain evidence="8 9">NRRL 13137</strain>
    </source>
</reference>
<protein>
    <submittedName>
        <fullName evidence="8">Fungal specific transcription factor domain protein</fullName>
    </submittedName>
</protein>
<accession>A0A0L1IR97</accession>
<feature type="domain" description="Zn(2)-C6 fungal-type" evidence="7">
    <location>
        <begin position="52"/>
        <end position="81"/>
    </location>
</feature>
<proteinExistence type="predicted"/>
<dbReference type="InterPro" id="IPR051127">
    <property type="entry name" value="Fungal_SecMet_Regulators"/>
</dbReference>
<dbReference type="SMART" id="SM00066">
    <property type="entry name" value="GAL4"/>
    <property type="match status" value="1"/>
</dbReference>
<name>A0A0L1IR97_ASPN3</name>
<dbReference type="InterPro" id="IPR036864">
    <property type="entry name" value="Zn2-C6_fun-type_DNA-bd_sf"/>
</dbReference>
<evidence type="ECO:0000256" key="3">
    <source>
        <dbReference type="ARBA" id="ARBA00023125"/>
    </source>
</evidence>
<dbReference type="EMBL" id="JNOM01000415">
    <property type="protein sequence ID" value="KNG81733.1"/>
    <property type="molecule type" value="Genomic_DNA"/>
</dbReference>
<feature type="compositionally biased region" description="Polar residues" evidence="6">
    <location>
        <begin position="1"/>
        <end position="23"/>
    </location>
</feature>
<dbReference type="GO" id="GO:0006351">
    <property type="term" value="P:DNA-templated transcription"/>
    <property type="evidence" value="ECO:0007669"/>
    <property type="project" value="InterPro"/>
</dbReference>
<dbReference type="GO" id="GO:0005634">
    <property type="term" value="C:nucleus"/>
    <property type="evidence" value="ECO:0007669"/>
    <property type="project" value="TreeGrafter"/>
</dbReference>
<keyword evidence="9" id="KW-1185">Reference proteome</keyword>
<dbReference type="AlphaFoldDB" id="A0A0L1IR97"/>
<evidence type="ECO:0000313" key="8">
    <source>
        <dbReference type="EMBL" id="KNG81733.1"/>
    </source>
</evidence>
<evidence type="ECO:0000256" key="6">
    <source>
        <dbReference type="SAM" id="MobiDB-lite"/>
    </source>
</evidence>
<evidence type="ECO:0000256" key="2">
    <source>
        <dbReference type="ARBA" id="ARBA00023015"/>
    </source>
</evidence>
<dbReference type="PROSITE" id="PS00463">
    <property type="entry name" value="ZN2_CY6_FUNGAL_1"/>
    <property type="match status" value="1"/>
</dbReference>
<dbReference type="Proteomes" id="UP000037505">
    <property type="component" value="Unassembled WGS sequence"/>
</dbReference>
<gene>
    <name evidence="8" type="ORF">ANOM_009928</name>
</gene>
<comment type="caution">
    <text evidence="8">The sequence shown here is derived from an EMBL/GenBank/DDBJ whole genome shotgun (WGS) entry which is preliminary data.</text>
</comment>
<dbReference type="GO" id="GO:0000435">
    <property type="term" value="P:positive regulation of transcription from RNA polymerase II promoter by galactose"/>
    <property type="evidence" value="ECO:0007669"/>
    <property type="project" value="TreeGrafter"/>
</dbReference>
<dbReference type="Pfam" id="PF00172">
    <property type="entry name" value="Zn_clus"/>
    <property type="match status" value="1"/>
</dbReference>
<dbReference type="GeneID" id="26811732"/>
<keyword evidence="4" id="KW-0804">Transcription</keyword>
<dbReference type="GO" id="GO:0000978">
    <property type="term" value="F:RNA polymerase II cis-regulatory region sequence-specific DNA binding"/>
    <property type="evidence" value="ECO:0007669"/>
    <property type="project" value="TreeGrafter"/>
</dbReference>
<dbReference type="Pfam" id="PF04082">
    <property type="entry name" value="Fungal_trans"/>
    <property type="match status" value="1"/>
</dbReference>
<feature type="region of interest" description="Disordered" evidence="6">
    <location>
        <begin position="1"/>
        <end position="43"/>
    </location>
</feature>
<evidence type="ECO:0000313" key="9">
    <source>
        <dbReference type="Proteomes" id="UP000037505"/>
    </source>
</evidence>
<evidence type="ECO:0000256" key="5">
    <source>
        <dbReference type="ARBA" id="ARBA00023242"/>
    </source>
</evidence>
<dbReference type="SUPFAM" id="SSF57701">
    <property type="entry name" value="Zn2/Cys6 DNA-binding domain"/>
    <property type="match status" value="1"/>
</dbReference>
<dbReference type="PANTHER" id="PTHR47424">
    <property type="entry name" value="REGULATORY PROTEIN GAL4"/>
    <property type="match status" value="1"/>
</dbReference>
<organism evidence="8 9">
    <name type="scientific">Aspergillus nomiae NRRL (strain ATCC 15546 / NRRL 13137 / CBS 260.88 / M93)</name>
    <dbReference type="NCBI Taxonomy" id="1509407"/>
    <lineage>
        <taxon>Eukaryota</taxon>
        <taxon>Fungi</taxon>
        <taxon>Dikarya</taxon>
        <taxon>Ascomycota</taxon>
        <taxon>Pezizomycotina</taxon>
        <taxon>Eurotiomycetes</taxon>
        <taxon>Eurotiomycetidae</taxon>
        <taxon>Eurotiales</taxon>
        <taxon>Aspergillaceae</taxon>
        <taxon>Aspergillus</taxon>
        <taxon>Aspergillus subgen. Circumdati</taxon>
    </lineage>
</organism>
<keyword evidence="3" id="KW-0238">DNA-binding</keyword>
<dbReference type="GO" id="GO:0008270">
    <property type="term" value="F:zinc ion binding"/>
    <property type="evidence" value="ECO:0007669"/>
    <property type="project" value="InterPro"/>
</dbReference>
<dbReference type="RefSeq" id="XP_015402656.1">
    <property type="nucleotide sequence ID" value="XM_015555184.1"/>
</dbReference>
<dbReference type="InterPro" id="IPR001138">
    <property type="entry name" value="Zn2Cys6_DnaBD"/>
</dbReference>
<dbReference type="CDD" id="cd12148">
    <property type="entry name" value="fungal_TF_MHR"/>
    <property type="match status" value="1"/>
</dbReference>
<evidence type="ECO:0000256" key="1">
    <source>
        <dbReference type="ARBA" id="ARBA00022723"/>
    </source>
</evidence>
<sequence length="746" mass="83127">MASETTPVDTTTAHLASGDQNTPVEGDSAKRKAEQTNGTQTRTKRNRYISIACNECKRRKIKCNGQVPCQRCGHLNLECRYAPNCCNNNFKDSDEFRSMKDQITTLQDQVNSLFSSLNELRSQGSSIDSPNFDNFSRDGSQPVFTSMHAGLAKPRLRHPRFHGPTSSTFNFNVAKSSLQNMGIAPTEEVITDDLTTAHATPAGSPPQVAPFAPPIHPTKDPIWAIKREDAIRLCQIYEEEIGIMYPLFEIEKVTQQINLLYTFMEAATRTGFAQRALPGSDGLQDDNTNLIKMILATTLVVEGGGQSELGQRLYLSVKPVIESKIWEPLDIRTVQLFGIVATYHFHTDDDAMAYRLIGLAARMCLELGLHRRDALAKSFPNEDQWPEIIKIFWATYSLDRRWSLGTGLPFVIQDEDIDPNLPEPDASLPYLRCMISYNRISSKIWYAGLGSDGTMDIRRDEIGYLDYQILQWYKHIPDALKFYPVQSPKHGESVNRGLRRLRVLLYLRMNQLRILIYRPVLHSAASISEDKGHAQTVVDVAKDTVRVLTRLNQTSDIYRTQQITFNYFLVAALAVLFLAVCHAPTEFNRQVRDEFYMALDLVNGFSTKSYVSKRLWKAIKGLRRIGERLGVLVRPFGSDSNDPHSTAAVAMAGLAGHPIEDLSVYGPMNGVNELGSSPLNGLQMSHELTTLFEAVGGFGNFIASSTAQDGMSGFVGPDGEIPNTGEGLSGILGDDGELSRAIRDLF</sequence>
<dbReference type="SMART" id="SM00906">
    <property type="entry name" value="Fungal_trans"/>
    <property type="match status" value="1"/>
</dbReference>